<evidence type="ECO:0000313" key="3">
    <source>
        <dbReference type="EMBL" id="AKU96766.1"/>
    </source>
</evidence>
<dbReference type="PANTHER" id="PTHR13420">
    <property type="entry name" value="UPF0235 PROTEIN C15ORF40"/>
    <property type="match status" value="1"/>
</dbReference>
<reference evidence="3 4" key="1">
    <citation type="submission" date="2015-08" db="EMBL/GenBank/DDBJ databases">
        <authorList>
            <person name="Babu N.S."/>
            <person name="Beckwith C.J."/>
            <person name="Beseler K.G."/>
            <person name="Brison A."/>
            <person name="Carone J.V."/>
            <person name="Caskin T.P."/>
            <person name="Diamond M."/>
            <person name="Durham M.E."/>
            <person name="Foxe J.M."/>
            <person name="Go M."/>
            <person name="Henderson B.A."/>
            <person name="Jones I.B."/>
            <person name="McGettigan J.A."/>
            <person name="Micheletti S.J."/>
            <person name="Nasrallah M.E."/>
            <person name="Ortiz D."/>
            <person name="Piller C.R."/>
            <person name="Privatt S.R."/>
            <person name="Schneider S.L."/>
            <person name="Sharp S."/>
            <person name="Smith T.C."/>
            <person name="Stanton J.D."/>
            <person name="Ullery H.E."/>
            <person name="Wilson R.J."/>
            <person name="Serrano M.G."/>
            <person name="Buck G."/>
            <person name="Lee V."/>
            <person name="Wang Y."/>
            <person name="Carvalho R."/>
            <person name="Voegtly L."/>
            <person name="Shi R."/>
            <person name="Duckworth R."/>
            <person name="Johnson A."/>
            <person name="Loviza R."/>
            <person name="Walstead R."/>
            <person name="Shah Z."/>
            <person name="Kiflezghi M."/>
            <person name="Wade K."/>
            <person name="Ball S.L."/>
            <person name="Bradley K.W."/>
            <person name="Asai D.J."/>
            <person name="Bowman C.A."/>
            <person name="Russell D.A."/>
            <person name="Pope W.H."/>
            <person name="Jacobs-Sera D."/>
            <person name="Hendrix R.W."/>
            <person name="Hatfull G.F."/>
        </authorList>
    </citation>
    <scope>NUCLEOTIDE SEQUENCE [LARGE SCALE GENOMIC DNA]</scope>
    <source>
        <strain evidence="3 4">DSM 27648</strain>
    </source>
</reference>
<keyword evidence="4" id="KW-1185">Reference proteome</keyword>
<dbReference type="Gene3D" id="3.30.1200.10">
    <property type="entry name" value="YggU-like"/>
    <property type="match status" value="1"/>
</dbReference>
<evidence type="ECO:0000313" key="4">
    <source>
        <dbReference type="Proteomes" id="UP000064967"/>
    </source>
</evidence>
<accession>A0A0K1PTS9</accession>
<dbReference type="AlphaFoldDB" id="A0A0K1PTS9"/>
<dbReference type="OrthoDB" id="9800587at2"/>
<comment type="similarity">
    <text evidence="1 2">Belongs to the UPF0235 family.</text>
</comment>
<dbReference type="PANTHER" id="PTHR13420:SF7">
    <property type="entry name" value="UPF0235 PROTEIN C15ORF40"/>
    <property type="match status" value="1"/>
</dbReference>
<dbReference type="InterPro" id="IPR003746">
    <property type="entry name" value="DUF167"/>
</dbReference>
<gene>
    <name evidence="3" type="ORF">AKJ09_03430</name>
</gene>
<dbReference type="SUPFAM" id="SSF69786">
    <property type="entry name" value="YggU-like"/>
    <property type="match status" value="1"/>
</dbReference>
<protein>
    <recommendedName>
        <fullName evidence="2">UPF0235 protein AKJ09_03430</fullName>
    </recommendedName>
</protein>
<dbReference type="GO" id="GO:0005737">
    <property type="term" value="C:cytoplasm"/>
    <property type="evidence" value="ECO:0007669"/>
    <property type="project" value="TreeGrafter"/>
</dbReference>
<dbReference type="Pfam" id="PF02594">
    <property type="entry name" value="DUF167"/>
    <property type="match status" value="1"/>
</dbReference>
<dbReference type="RefSeq" id="WP_146648006.1">
    <property type="nucleotide sequence ID" value="NZ_CP012333.1"/>
</dbReference>
<dbReference type="EMBL" id="CP012333">
    <property type="protein sequence ID" value="AKU96766.1"/>
    <property type="molecule type" value="Genomic_DNA"/>
</dbReference>
<sequence length="98" mass="10501">MKLVEKDGAVRIEVHAKPRAKKSRIVGIRGDAVEVSLAAPPVDGAANEELVRTLAKVLDVAKRQIQFVRGEGSRTKLLSVTGLSADEIALKLTRATES</sequence>
<dbReference type="Proteomes" id="UP000064967">
    <property type="component" value="Chromosome"/>
</dbReference>
<dbReference type="SMART" id="SM01152">
    <property type="entry name" value="DUF167"/>
    <property type="match status" value="1"/>
</dbReference>
<evidence type="ECO:0000256" key="2">
    <source>
        <dbReference type="HAMAP-Rule" id="MF_00634"/>
    </source>
</evidence>
<dbReference type="KEGG" id="llu:AKJ09_03430"/>
<evidence type="ECO:0000256" key="1">
    <source>
        <dbReference type="ARBA" id="ARBA00010364"/>
    </source>
</evidence>
<dbReference type="STRING" id="1391654.AKJ09_03430"/>
<name>A0A0K1PTS9_9BACT</name>
<organism evidence="3 4">
    <name type="scientific">Labilithrix luteola</name>
    <dbReference type="NCBI Taxonomy" id="1391654"/>
    <lineage>
        <taxon>Bacteria</taxon>
        <taxon>Pseudomonadati</taxon>
        <taxon>Myxococcota</taxon>
        <taxon>Polyangia</taxon>
        <taxon>Polyangiales</taxon>
        <taxon>Labilitrichaceae</taxon>
        <taxon>Labilithrix</taxon>
    </lineage>
</organism>
<dbReference type="HAMAP" id="MF_00634">
    <property type="entry name" value="UPF0235"/>
    <property type="match status" value="1"/>
</dbReference>
<proteinExistence type="inferred from homology"/>
<dbReference type="NCBIfam" id="TIGR00251">
    <property type="entry name" value="DUF167 family protein"/>
    <property type="match status" value="1"/>
</dbReference>
<dbReference type="InterPro" id="IPR036591">
    <property type="entry name" value="YggU-like_sf"/>
</dbReference>